<dbReference type="RefSeq" id="XP_029647647.1">
    <property type="nucleotide sequence ID" value="XM_029791787.2"/>
</dbReference>
<dbReference type="NCBIfam" id="NF037997">
    <property type="entry name" value="Na_Pi_symport"/>
    <property type="match status" value="1"/>
</dbReference>
<dbReference type="GO" id="GO:0005436">
    <property type="term" value="F:sodium:phosphate symporter activity"/>
    <property type="evidence" value="ECO:0007669"/>
    <property type="project" value="InterPro"/>
</dbReference>
<evidence type="ECO:0000256" key="1">
    <source>
        <dbReference type="ARBA" id="ARBA00004424"/>
    </source>
</evidence>
<dbReference type="GO" id="GO:0044341">
    <property type="term" value="P:sodium-dependent phosphate transport"/>
    <property type="evidence" value="ECO:0007669"/>
    <property type="project" value="InterPro"/>
</dbReference>
<feature type="transmembrane region" description="Helical" evidence="7">
    <location>
        <begin position="338"/>
        <end position="360"/>
    </location>
</feature>
<keyword evidence="5 7" id="KW-1133">Transmembrane helix</keyword>
<protein>
    <submittedName>
        <fullName evidence="9">Sodium-dependent phosphate transport protein 2B-like</fullName>
    </submittedName>
</protein>
<dbReference type="NCBIfam" id="TIGR01013">
    <property type="entry name" value="2a58"/>
    <property type="match status" value="1"/>
</dbReference>
<evidence type="ECO:0000256" key="3">
    <source>
        <dbReference type="ARBA" id="ARBA00022475"/>
    </source>
</evidence>
<dbReference type="KEGG" id="osn:115221584"/>
<dbReference type="GO" id="GO:0005903">
    <property type="term" value="C:brush border"/>
    <property type="evidence" value="ECO:0007669"/>
    <property type="project" value="TreeGrafter"/>
</dbReference>
<accession>A0A6P7TC47</accession>
<comment type="similarity">
    <text evidence="2">Belongs to the SLC34A transporter family.</text>
</comment>
<evidence type="ECO:0000256" key="6">
    <source>
        <dbReference type="ARBA" id="ARBA00023136"/>
    </source>
</evidence>
<evidence type="ECO:0000256" key="2">
    <source>
        <dbReference type="ARBA" id="ARBA00005808"/>
    </source>
</evidence>
<comment type="subcellular location">
    <subcellularLocation>
        <location evidence="1">Apical cell membrane</location>
        <topology evidence="1">Multi-pass membrane protein</topology>
    </subcellularLocation>
</comment>
<evidence type="ECO:0000256" key="7">
    <source>
        <dbReference type="SAM" id="Phobius"/>
    </source>
</evidence>
<evidence type="ECO:0000256" key="5">
    <source>
        <dbReference type="ARBA" id="ARBA00022989"/>
    </source>
</evidence>
<feature type="transmembrane region" description="Helical" evidence="7">
    <location>
        <begin position="313"/>
        <end position="332"/>
    </location>
</feature>
<keyword evidence="8" id="KW-1185">Reference proteome</keyword>
<feature type="transmembrane region" description="Helical" evidence="7">
    <location>
        <begin position="59"/>
        <end position="80"/>
    </location>
</feature>
<dbReference type="Proteomes" id="UP000515154">
    <property type="component" value="Linkage group LG18"/>
</dbReference>
<keyword evidence="3" id="KW-1003">Cell membrane</keyword>
<feature type="transmembrane region" description="Helical" evidence="7">
    <location>
        <begin position="290"/>
        <end position="306"/>
    </location>
</feature>
<dbReference type="Pfam" id="PF02690">
    <property type="entry name" value="Na_Pi_cotrans"/>
    <property type="match status" value="1"/>
</dbReference>
<dbReference type="GO" id="GO:0016324">
    <property type="term" value="C:apical plasma membrane"/>
    <property type="evidence" value="ECO:0007669"/>
    <property type="project" value="UniProtKB-SubCell"/>
</dbReference>
<dbReference type="AlphaFoldDB" id="A0A6P7TC47"/>
<reference evidence="9" key="1">
    <citation type="submission" date="2025-08" db="UniProtKB">
        <authorList>
            <consortium name="RefSeq"/>
        </authorList>
    </citation>
    <scope>IDENTIFICATION</scope>
</reference>
<feature type="transmembrane region" description="Helical" evidence="7">
    <location>
        <begin position="218"/>
        <end position="242"/>
    </location>
</feature>
<keyword evidence="6 7" id="KW-0472">Membrane</keyword>
<dbReference type="InterPro" id="IPR003841">
    <property type="entry name" value="Na/Pi_transpt"/>
</dbReference>
<dbReference type="GO" id="GO:0031982">
    <property type="term" value="C:vesicle"/>
    <property type="evidence" value="ECO:0007669"/>
    <property type="project" value="TreeGrafter"/>
</dbReference>
<evidence type="ECO:0000256" key="4">
    <source>
        <dbReference type="ARBA" id="ARBA00022692"/>
    </source>
</evidence>
<proteinExistence type="inferred from homology"/>
<feature type="transmembrane region" description="Helical" evidence="7">
    <location>
        <begin position="381"/>
        <end position="402"/>
    </location>
</feature>
<keyword evidence="4 7" id="KW-0812">Transmembrane</keyword>
<feature type="transmembrane region" description="Helical" evidence="7">
    <location>
        <begin position="262"/>
        <end position="284"/>
    </location>
</feature>
<dbReference type="PANTHER" id="PTHR10010:SF46">
    <property type="entry name" value="SODIUM-DEPENDENT PHOSPHATE TRANSPORT PROTEIN 2B"/>
    <property type="match status" value="1"/>
</dbReference>
<organism evidence="8 9">
    <name type="scientific">Octopus sinensis</name>
    <name type="common">East Asian common octopus</name>
    <dbReference type="NCBI Taxonomy" id="2607531"/>
    <lineage>
        <taxon>Eukaryota</taxon>
        <taxon>Metazoa</taxon>
        <taxon>Spiralia</taxon>
        <taxon>Lophotrochozoa</taxon>
        <taxon>Mollusca</taxon>
        <taxon>Cephalopoda</taxon>
        <taxon>Coleoidea</taxon>
        <taxon>Octopodiformes</taxon>
        <taxon>Octopoda</taxon>
        <taxon>Incirrata</taxon>
        <taxon>Octopodidae</taxon>
        <taxon>Octopus</taxon>
    </lineage>
</organism>
<sequence>MQEKDRGSLRGEGWEEIWIEIISVKATIPLVMGANIGTSITNTIVSLAQAGDRNEFRRAFAAATILDMFNWLTVLILLPLEAASGYLYRLTGAIMDGISGNTKFDRIELLQVITRPFTDLIIELDSECLKKIANGDDVESLVKRWCEKTLPVNGSHGFFTPDPSQLLDAHNMSMGECSINTELGVNASSTEKQIIGNLTKDWKKCHHVFANSSLNDTLIGVILLVISLVVLCFCLISIVKILHTVMKGNTAKIIKKMVNAKLPSPFGFLTGYLAILVGTALTFLVQSSSIFTSTLTPLVGVGVISLKRMYPLTLGANIGTTFTAVMAAMTSSGESLKLALRIAFCHLFFNVSGILIWYPIPYLRKVPIGLSKSLGNTTAKYRWFAIVYLITMFLLLPGLVFVVSLGGWPAWVGVFGPIGLVLIFVIIMNILQKKLPSYLPEKLRTWDFLPLWMHSLEPYDRPMTAIGRWFGKLKRCSFSKEKNNTLTPQTNFAMKSSMESIP</sequence>
<feature type="transmembrane region" description="Helical" evidence="7">
    <location>
        <begin position="408"/>
        <end position="431"/>
    </location>
</feature>
<name>A0A6P7TC47_9MOLL</name>
<evidence type="ECO:0000313" key="9">
    <source>
        <dbReference type="RefSeq" id="XP_029647647.1"/>
    </source>
</evidence>
<dbReference type="PANTHER" id="PTHR10010">
    <property type="entry name" value="SOLUTE CARRIER FAMILY 34 SODIUM PHOSPHATE , MEMBER 2-RELATED"/>
    <property type="match status" value="1"/>
</dbReference>
<evidence type="ECO:0000313" key="8">
    <source>
        <dbReference type="Proteomes" id="UP000515154"/>
    </source>
</evidence>
<gene>
    <name evidence="9" type="primary">LOC115221584</name>
</gene>